<protein>
    <submittedName>
        <fullName evidence="3">DNA invertase Pin-like site-specific DNA recombinase</fullName>
    </submittedName>
</protein>
<dbReference type="InterPro" id="IPR006119">
    <property type="entry name" value="Resolv_N"/>
</dbReference>
<organism evidence="3 4">
    <name type="scientific">Tahibacter aquaticus</name>
    <dbReference type="NCBI Taxonomy" id="520092"/>
    <lineage>
        <taxon>Bacteria</taxon>
        <taxon>Pseudomonadati</taxon>
        <taxon>Pseudomonadota</taxon>
        <taxon>Gammaproteobacteria</taxon>
        <taxon>Lysobacterales</taxon>
        <taxon>Rhodanobacteraceae</taxon>
        <taxon>Tahibacter</taxon>
    </lineage>
</organism>
<name>A0A4R6Z507_9GAMM</name>
<dbReference type="InterPro" id="IPR038109">
    <property type="entry name" value="DNA_bind_recomb_sf"/>
</dbReference>
<feature type="domain" description="Recombinase" evidence="2">
    <location>
        <begin position="203"/>
        <end position="329"/>
    </location>
</feature>
<accession>A0A4R6Z507</accession>
<dbReference type="InterPro" id="IPR050639">
    <property type="entry name" value="SSR_resolvase"/>
</dbReference>
<dbReference type="InterPro" id="IPR011109">
    <property type="entry name" value="DNA_bind_recombinase_dom"/>
</dbReference>
<reference evidence="3 4" key="1">
    <citation type="submission" date="2019-03" db="EMBL/GenBank/DDBJ databases">
        <title>Genomic Encyclopedia of Type Strains, Phase IV (KMG-IV): sequencing the most valuable type-strain genomes for metagenomic binning, comparative biology and taxonomic classification.</title>
        <authorList>
            <person name="Goeker M."/>
        </authorList>
    </citation>
    <scope>NUCLEOTIDE SEQUENCE [LARGE SCALE GENOMIC DNA]</scope>
    <source>
        <strain evidence="3 4">DSM 21667</strain>
    </source>
</reference>
<feature type="domain" description="Resolvase/invertase-type recombinase catalytic" evidence="1">
    <location>
        <begin position="23"/>
        <end position="175"/>
    </location>
</feature>
<keyword evidence="4" id="KW-1185">Reference proteome</keyword>
<dbReference type="PANTHER" id="PTHR30461:SF23">
    <property type="entry name" value="DNA RECOMBINASE-RELATED"/>
    <property type="match status" value="1"/>
</dbReference>
<dbReference type="Pfam" id="PF07508">
    <property type="entry name" value="Recombinase"/>
    <property type="match status" value="1"/>
</dbReference>
<evidence type="ECO:0000259" key="1">
    <source>
        <dbReference type="PROSITE" id="PS51736"/>
    </source>
</evidence>
<comment type="caution">
    <text evidence="3">The sequence shown here is derived from an EMBL/GenBank/DDBJ whole genome shotgun (WGS) entry which is preliminary data.</text>
</comment>
<dbReference type="Proteomes" id="UP000295293">
    <property type="component" value="Unassembled WGS sequence"/>
</dbReference>
<dbReference type="Gene3D" id="3.40.50.1390">
    <property type="entry name" value="Resolvase, N-terminal catalytic domain"/>
    <property type="match status" value="1"/>
</dbReference>
<dbReference type="PANTHER" id="PTHR30461">
    <property type="entry name" value="DNA-INVERTASE FROM LAMBDOID PROPHAGE"/>
    <property type="match status" value="1"/>
</dbReference>
<dbReference type="AlphaFoldDB" id="A0A4R6Z507"/>
<gene>
    <name evidence="3" type="ORF">DFR29_103298</name>
</gene>
<dbReference type="CDD" id="cd00338">
    <property type="entry name" value="Ser_Recombinase"/>
    <property type="match status" value="1"/>
</dbReference>
<evidence type="ECO:0000313" key="4">
    <source>
        <dbReference type="Proteomes" id="UP000295293"/>
    </source>
</evidence>
<dbReference type="PROSITE" id="PS51736">
    <property type="entry name" value="RECOMBINASES_3"/>
    <property type="match status" value="1"/>
</dbReference>
<dbReference type="EMBL" id="SNZH01000003">
    <property type="protein sequence ID" value="TDR46762.1"/>
    <property type="molecule type" value="Genomic_DNA"/>
</dbReference>
<dbReference type="SMART" id="SM00857">
    <property type="entry name" value="Resolvase"/>
    <property type="match status" value="1"/>
</dbReference>
<sequence length="350" mass="39554">MQKETNVSATVGPNNSSNRNVVHVAEYIRMSKEHQRYSLENQSAAIRAYADERGMRVVKTYADAGKSGRTFDGREALQQLITDVTAGESELEFSVVLVYDVSRWGRSQDADESAYYEFACRRAGIRVLYCAEPFEDDSSPMSALIKSIKRTMASEFGRELSVRVFTGQSRLVEKGYWQGAEAAYGLQRMLVNERGERKGVLHPGERKSLREDRTVLVPGPALEVAVVMRIFRHFALLKHSMNRIAADLNAEGIPGPGGRPWKPKRIRAILRNEAYIGNNVYNRRSRKLRSRIVINPETTWVRSKGAFAGIVDPEVFAEAQSVFAARRRMARVLATKDPTRSPERRTERPD</sequence>
<dbReference type="Gene3D" id="3.90.1750.20">
    <property type="entry name" value="Putative Large Serine Recombinase, Chain B, Domain 2"/>
    <property type="match status" value="1"/>
</dbReference>
<dbReference type="GO" id="GO:0003677">
    <property type="term" value="F:DNA binding"/>
    <property type="evidence" value="ECO:0007669"/>
    <property type="project" value="InterPro"/>
</dbReference>
<proteinExistence type="predicted"/>
<dbReference type="SUPFAM" id="SSF53041">
    <property type="entry name" value="Resolvase-like"/>
    <property type="match status" value="1"/>
</dbReference>
<dbReference type="PROSITE" id="PS51737">
    <property type="entry name" value="RECOMBINASE_DNA_BIND"/>
    <property type="match status" value="1"/>
</dbReference>
<dbReference type="OrthoDB" id="5479610at2"/>
<dbReference type="GO" id="GO:0000150">
    <property type="term" value="F:DNA strand exchange activity"/>
    <property type="evidence" value="ECO:0007669"/>
    <property type="project" value="InterPro"/>
</dbReference>
<evidence type="ECO:0000313" key="3">
    <source>
        <dbReference type="EMBL" id="TDR46762.1"/>
    </source>
</evidence>
<dbReference type="Pfam" id="PF00239">
    <property type="entry name" value="Resolvase"/>
    <property type="match status" value="1"/>
</dbReference>
<evidence type="ECO:0000259" key="2">
    <source>
        <dbReference type="PROSITE" id="PS51737"/>
    </source>
</evidence>
<dbReference type="InterPro" id="IPR036162">
    <property type="entry name" value="Resolvase-like_N_sf"/>
</dbReference>